<dbReference type="SMART" id="SM00388">
    <property type="entry name" value="HisKA"/>
    <property type="match status" value="1"/>
</dbReference>
<dbReference type="RefSeq" id="WP_281447560.1">
    <property type="nucleotide sequence ID" value="NZ_JASBAO010000001.1"/>
</dbReference>
<sequence>MSRFFRKYPYFSKIHQFIFDRTARRLLPRSLFARSLLMILIPLLVTQLISLELFYGTFLKTVSRRLTDMVSGEVSYVVNQFDAVQFSKHQSDATRQVQTYLQLNIAWYPNQKLNLNQRKVNHVVGPVDELLSRSLADRLEVPFITDWNSYTDQVRVSVQLKHGVLDIFIAKKRLTAGSVWLFVTWIVSSAIILFLIAGVFAWVQFRAIRRLSKAVEAFGKGKDPGFLYPVGSKELRKAASSFNVMRERILRFIKQRTVILASVSHDLRTPLTRLRLSLAMLPQQGTINAQDQALDIAEMIGDIEEMEQMISGYLSFARGEGTEEPKMTDMVQLTEDAVAAAYRSGTQFLSAHIPASLPDMMVRAGSIRRVLGNILENAKHHGGEVEIRVQTDKQGIIFIIDDNGPGIPVERRESVFLPFETSNHQKGTGLGLAIARNIVQGHGGDIQLQNSPLGGLRVIIFIPN</sequence>
<evidence type="ECO:0000313" key="18">
    <source>
        <dbReference type="EMBL" id="MDI2090420.1"/>
    </source>
</evidence>
<dbReference type="InterPro" id="IPR003660">
    <property type="entry name" value="HAMP_dom"/>
</dbReference>
<proteinExistence type="predicted"/>
<keyword evidence="5" id="KW-0997">Cell inner membrane</keyword>
<evidence type="ECO:0000256" key="9">
    <source>
        <dbReference type="ARBA" id="ARBA00022741"/>
    </source>
</evidence>
<dbReference type="InterPro" id="IPR003661">
    <property type="entry name" value="HisK_dim/P_dom"/>
</dbReference>
<keyword evidence="13" id="KW-0902">Two-component regulatory system</keyword>
<evidence type="ECO:0000256" key="6">
    <source>
        <dbReference type="ARBA" id="ARBA00022553"/>
    </source>
</evidence>
<keyword evidence="10" id="KW-0418">Kinase</keyword>
<dbReference type="InterPro" id="IPR003594">
    <property type="entry name" value="HATPase_dom"/>
</dbReference>
<keyword evidence="7" id="KW-0808">Transferase</keyword>
<dbReference type="CDD" id="cd06225">
    <property type="entry name" value="HAMP"/>
    <property type="match status" value="1"/>
</dbReference>
<comment type="catalytic activity">
    <reaction evidence="1">
        <text>ATP + protein L-histidine = ADP + protein N-phospho-L-histidine.</text>
        <dbReference type="EC" id="2.7.13.3"/>
    </reaction>
</comment>
<evidence type="ECO:0000256" key="8">
    <source>
        <dbReference type="ARBA" id="ARBA00022692"/>
    </source>
</evidence>
<dbReference type="PRINTS" id="PR00344">
    <property type="entry name" value="BCTRLSENSOR"/>
</dbReference>
<evidence type="ECO:0000259" key="17">
    <source>
        <dbReference type="PROSITE" id="PS50885"/>
    </source>
</evidence>
<evidence type="ECO:0000256" key="12">
    <source>
        <dbReference type="ARBA" id="ARBA00022989"/>
    </source>
</evidence>
<dbReference type="InterPro" id="IPR004358">
    <property type="entry name" value="Sig_transdc_His_kin-like_C"/>
</dbReference>
<dbReference type="InterPro" id="IPR005467">
    <property type="entry name" value="His_kinase_dom"/>
</dbReference>
<comment type="subcellular location">
    <subcellularLocation>
        <location evidence="2">Cell inner membrane</location>
        <topology evidence="2">Multi-pass membrane protein</topology>
    </subcellularLocation>
</comment>
<name>A0ABT6PZZ9_9PROT</name>
<comment type="caution">
    <text evidence="18">The sequence shown here is derived from an EMBL/GenBank/DDBJ whole genome shotgun (WGS) entry which is preliminary data.</text>
</comment>
<dbReference type="CDD" id="cd00082">
    <property type="entry name" value="HisKA"/>
    <property type="match status" value="1"/>
</dbReference>
<dbReference type="Gene3D" id="1.10.287.130">
    <property type="match status" value="1"/>
</dbReference>
<dbReference type="EC" id="2.7.13.3" evidence="3"/>
<dbReference type="PROSITE" id="PS50109">
    <property type="entry name" value="HIS_KIN"/>
    <property type="match status" value="1"/>
</dbReference>
<evidence type="ECO:0000256" key="3">
    <source>
        <dbReference type="ARBA" id="ARBA00012438"/>
    </source>
</evidence>
<keyword evidence="14 15" id="KW-0472">Membrane</keyword>
<dbReference type="PANTHER" id="PTHR44936">
    <property type="entry name" value="SENSOR PROTEIN CREC"/>
    <property type="match status" value="1"/>
</dbReference>
<dbReference type="InterPro" id="IPR036890">
    <property type="entry name" value="HATPase_C_sf"/>
</dbReference>
<organism evidence="18 19">
    <name type="scientific">Commensalibacter oyaizuii</name>
    <dbReference type="NCBI Taxonomy" id="3043873"/>
    <lineage>
        <taxon>Bacteria</taxon>
        <taxon>Pseudomonadati</taxon>
        <taxon>Pseudomonadota</taxon>
        <taxon>Alphaproteobacteria</taxon>
        <taxon>Acetobacterales</taxon>
        <taxon>Acetobacteraceae</taxon>
    </lineage>
</organism>
<feature type="domain" description="HAMP" evidence="17">
    <location>
        <begin position="202"/>
        <end position="254"/>
    </location>
</feature>
<dbReference type="Gene3D" id="3.30.565.10">
    <property type="entry name" value="Histidine kinase-like ATPase, C-terminal domain"/>
    <property type="match status" value="1"/>
</dbReference>
<evidence type="ECO:0000256" key="1">
    <source>
        <dbReference type="ARBA" id="ARBA00000085"/>
    </source>
</evidence>
<keyword evidence="8 15" id="KW-0812">Transmembrane</keyword>
<dbReference type="InterPro" id="IPR036097">
    <property type="entry name" value="HisK_dim/P_sf"/>
</dbReference>
<feature type="transmembrane region" description="Helical" evidence="15">
    <location>
        <begin position="31"/>
        <end position="55"/>
    </location>
</feature>
<evidence type="ECO:0000256" key="13">
    <source>
        <dbReference type="ARBA" id="ARBA00023012"/>
    </source>
</evidence>
<dbReference type="PANTHER" id="PTHR44936:SF5">
    <property type="entry name" value="SENSOR HISTIDINE KINASE ENVZ"/>
    <property type="match status" value="1"/>
</dbReference>
<feature type="transmembrane region" description="Helical" evidence="15">
    <location>
        <begin position="179"/>
        <end position="203"/>
    </location>
</feature>
<evidence type="ECO:0000259" key="16">
    <source>
        <dbReference type="PROSITE" id="PS50109"/>
    </source>
</evidence>
<dbReference type="EMBL" id="JASBAO010000001">
    <property type="protein sequence ID" value="MDI2090420.1"/>
    <property type="molecule type" value="Genomic_DNA"/>
</dbReference>
<dbReference type="GO" id="GO:0005524">
    <property type="term" value="F:ATP binding"/>
    <property type="evidence" value="ECO:0007669"/>
    <property type="project" value="UniProtKB-KW"/>
</dbReference>
<evidence type="ECO:0000256" key="7">
    <source>
        <dbReference type="ARBA" id="ARBA00022679"/>
    </source>
</evidence>
<dbReference type="SMART" id="SM00387">
    <property type="entry name" value="HATPase_c"/>
    <property type="match status" value="1"/>
</dbReference>
<evidence type="ECO:0000313" key="19">
    <source>
        <dbReference type="Proteomes" id="UP001431634"/>
    </source>
</evidence>
<evidence type="ECO:0000256" key="5">
    <source>
        <dbReference type="ARBA" id="ARBA00022519"/>
    </source>
</evidence>
<keyword evidence="4" id="KW-1003">Cell membrane</keyword>
<keyword evidence="19" id="KW-1185">Reference proteome</keyword>
<dbReference type="Proteomes" id="UP001431634">
    <property type="component" value="Unassembled WGS sequence"/>
</dbReference>
<keyword evidence="11 18" id="KW-0067">ATP-binding</keyword>
<dbReference type="Pfam" id="PF00512">
    <property type="entry name" value="HisKA"/>
    <property type="match status" value="1"/>
</dbReference>
<dbReference type="PROSITE" id="PS50885">
    <property type="entry name" value="HAMP"/>
    <property type="match status" value="1"/>
</dbReference>
<dbReference type="SUPFAM" id="SSF47384">
    <property type="entry name" value="Homodimeric domain of signal transducing histidine kinase"/>
    <property type="match status" value="1"/>
</dbReference>
<feature type="domain" description="Histidine kinase" evidence="16">
    <location>
        <begin position="262"/>
        <end position="464"/>
    </location>
</feature>
<evidence type="ECO:0000256" key="2">
    <source>
        <dbReference type="ARBA" id="ARBA00004429"/>
    </source>
</evidence>
<keyword evidence="12 15" id="KW-1133">Transmembrane helix</keyword>
<keyword evidence="6" id="KW-0597">Phosphoprotein</keyword>
<gene>
    <name evidence="18" type="ORF">QJV27_03335</name>
</gene>
<dbReference type="SUPFAM" id="SSF55874">
    <property type="entry name" value="ATPase domain of HSP90 chaperone/DNA topoisomerase II/histidine kinase"/>
    <property type="match status" value="1"/>
</dbReference>
<reference evidence="18" key="1">
    <citation type="submission" date="2023-05" db="EMBL/GenBank/DDBJ databases">
        <title>Whole genome sequence of Commensalibacter sp.</title>
        <authorList>
            <person name="Charoenyingcharoen P."/>
            <person name="Yukphan P."/>
        </authorList>
    </citation>
    <scope>NUCLEOTIDE SEQUENCE</scope>
    <source>
        <strain evidence="18">TBRC 16381</strain>
    </source>
</reference>
<dbReference type="CDD" id="cd00075">
    <property type="entry name" value="HATPase"/>
    <property type="match status" value="1"/>
</dbReference>
<dbReference type="InterPro" id="IPR050980">
    <property type="entry name" value="2C_sensor_his_kinase"/>
</dbReference>
<accession>A0ABT6PZZ9</accession>
<evidence type="ECO:0000256" key="4">
    <source>
        <dbReference type="ARBA" id="ARBA00022475"/>
    </source>
</evidence>
<evidence type="ECO:0000256" key="11">
    <source>
        <dbReference type="ARBA" id="ARBA00022840"/>
    </source>
</evidence>
<evidence type="ECO:0000256" key="15">
    <source>
        <dbReference type="SAM" id="Phobius"/>
    </source>
</evidence>
<evidence type="ECO:0000256" key="14">
    <source>
        <dbReference type="ARBA" id="ARBA00023136"/>
    </source>
</evidence>
<dbReference type="Pfam" id="PF02518">
    <property type="entry name" value="HATPase_c"/>
    <property type="match status" value="1"/>
</dbReference>
<keyword evidence="9" id="KW-0547">Nucleotide-binding</keyword>
<protein>
    <recommendedName>
        <fullName evidence="3">histidine kinase</fullName>
        <ecNumber evidence="3">2.7.13.3</ecNumber>
    </recommendedName>
</protein>
<evidence type="ECO:0000256" key="10">
    <source>
        <dbReference type="ARBA" id="ARBA00022777"/>
    </source>
</evidence>